<gene>
    <name evidence="1" type="ORF">SAMN05444141_103168</name>
</gene>
<accession>A0A1I7AKV8</accession>
<evidence type="ECO:0000313" key="2">
    <source>
        <dbReference type="Proteomes" id="UP000183371"/>
    </source>
</evidence>
<proteinExistence type="predicted"/>
<organism evidence="1 2">
    <name type="scientific">Pseudovibrio denitrificans</name>
    <dbReference type="NCBI Taxonomy" id="258256"/>
    <lineage>
        <taxon>Bacteria</taxon>
        <taxon>Pseudomonadati</taxon>
        <taxon>Pseudomonadota</taxon>
        <taxon>Alphaproteobacteria</taxon>
        <taxon>Hyphomicrobiales</taxon>
        <taxon>Stappiaceae</taxon>
        <taxon>Pseudovibrio</taxon>
    </lineage>
</organism>
<sequence>MLQCTSMAARPGDLRENKKSRIAQILENCS</sequence>
<reference evidence="2" key="1">
    <citation type="submission" date="2016-10" db="EMBL/GenBank/DDBJ databases">
        <authorList>
            <person name="Varghese N."/>
            <person name="Submissions S."/>
        </authorList>
    </citation>
    <scope>NUCLEOTIDE SEQUENCE [LARGE SCALE GENOMIC DNA]</scope>
    <source>
        <strain evidence="2">DSM 17465</strain>
    </source>
</reference>
<evidence type="ECO:0000313" key="1">
    <source>
        <dbReference type="EMBL" id="SFT75619.1"/>
    </source>
</evidence>
<name>A0A1I7AKV8_9HYPH</name>
<dbReference type="EMBL" id="FPBD01000003">
    <property type="protein sequence ID" value="SFT75619.1"/>
    <property type="molecule type" value="Genomic_DNA"/>
</dbReference>
<keyword evidence="2" id="KW-1185">Reference proteome</keyword>
<dbReference type="Proteomes" id="UP000183371">
    <property type="component" value="Unassembled WGS sequence"/>
</dbReference>
<protein>
    <submittedName>
        <fullName evidence="1">Uncharacterized protein</fullName>
    </submittedName>
</protein>
<dbReference type="AlphaFoldDB" id="A0A1I7AKV8"/>